<dbReference type="Proteomes" id="UP001497680">
    <property type="component" value="Unassembled WGS sequence"/>
</dbReference>
<protein>
    <submittedName>
        <fullName evidence="1">Uncharacterized protein</fullName>
    </submittedName>
</protein>
<dbReference type="EMBL" id="MU394282">
    <property type="protein sequence ID" value="KAI6092756.1"/>
    <property type="molecule type" value="Genomic_DNA"/>
</dbReference>
<name>A0ACC0DJ28_9PEZI</name>
<comment type="caution">
    <text evidence="1">The sequence shown here is derived from an EMBL/GenBank/DDBJ whole genome shotgun (WGS) entry which is preliminary data.</text>
</comment>
<proteinExistence type="predicted"/>
<evidence type="ECO:0000313" key="1">
    <source>
        <dbReference type="EMBL" id="KAI6092756.1"/>
    </source>
</evidence>
<reference evidence="1 2" key="1">
    <citation type="journal article" date="2022" name="New Phytol.">
        <title>Ecological generalism drives hyperdiversity of secondary metabolite gene clusters in xylarialean endophytes.</title>
        <authorList>
            <person name="Franco M.E.E."/>
            <person name="Wisecaver J.H."/>
            <person name="Arnold A.E."/>
            <person name="Ju Y.M."/>
            <person name="Slot J.C."/>
            <person name="Ahrendt S."/>
            <person name="Moore L.P."/>
            <person name="Eastman K.E."/>
            <person name="Scott K."/>
            <person name="Konkel Z."/>
            <person name="Mondo S.J."/>
            <person name="Kuo A."/>
            <person name="Hayes R.D."/>
            <person name="Haridas S."/>
            <person name="Andreopoulos B."/>
            <person name="Riley R."/>
            <person name="LaButti K."/>
            <person name="Pangilinan J."/>
            <person name="Lipzen A."/>
            <person name="Amirebrahimi M."/>
            <person name="Yan J."/>
            <person name="Adam C."/>
            <person name="Keymanesh K."/>
            <person name="Ng V."/>
            <person name="Louie K."/>
            <person name="Northen T."/>
            <person name="Drula E."/>
            <person name="Henrissat B."/>
            <person name="Hsieh H.M."/>
            <person name="Youens-Clark K."/>
            <person name="Lutzoni F."/>
            <person name="Miadlikowska J."/>
            <person name="Eastwood D.C."/>
            <person name="Hamelin R.C."/>
            <person name="Grigoriev I.V."/>
            <person name="U'Ren J.M."/>
        </authorList>
    </citation>
    <scope>NUCLEOTIDE SEQUENCE [LARGE SCALE GENOMIC DNA]</scope>
    <source>
        <strain evidence="1 2">ER1909</strain>
    </source>
</reference>
<organism evidence="1 2">
    <name type="scientific">Hypoxylon rubiginosum</name>
    <dbReference type="NCBI Taxonomy" id="110542"/>
    <lineage>
        <taxon>Eukaryota</taxon>
        <taxon>Fungi</taxon>
        <taxon>Dikarya</taxon>
        <taxon>Ascomycota</taxon>
        <taxon>Pezizomycotina</taxon>
        <taxon>Sordariomycetes</taxon>
        <taxon>Xylariomycetidae</taxon>
        <taxon>Xylariales</taxon>
        <taxon>Hypoxylaceae</taxon>
        <taxon>Hypoxylon</taxon>
    </lineage>
</organism>
<keyword evidence="2" id="KW-1185">Reference proteome</keyword>
<sequence>MGPELFGLLRNELSTDQRTTNILASNILSSLEDCYAIKLLPSISGAAVLGDDISKLLRTAWNNELEKGREKQTQVHEAKNTAENEKHVEPKGKPEMKSATRHGSSCKRQHQFSAQADSVPTVSKPKGANFFILYRSLAYNEVVKRPSTSSFRQQNNGSGTDSSVFAMGASPIGLINTEMIMPDDEIVSTYHRKFDHGYPTPTLEREGVMKQLLPAKRYGRTGKAQTVFQLPSPSPSPSPSFRLHFPLTFTSTGSKKGRRRQEVPGSEGVKSGVSTSLFKSEMAAHRLAWRPKKELRARPIHKLGPTRSPGGPTQCPSGPRLADGGWRLRLSYTRAFPLSTLYETLAKRLLVYRLSGSRLPCRSLRWARDGWMAEDGDVEKGASTLAGALAYGITSGHAHLANWRLLFLVEGLPTVAIALIAFFCIPDSPEKAGFLTEREVRGEAVRRAITESADDTMTFSTELGLSESLLADKLQVVGERSGGTRAGGLLPLVTSGLTSRRPIKSILLLARTVNVARMPGLLKIREVHDMKPSGVVASRRSKRRKEVEKGDEDNGDMPWLGIVGMKKMESCVRRCLSRMWTRRVGKVECRERKSGSSPSFQRHSSHDPWTTSMGHKGDKRREKRLVKILKYAQKDDIALPATVHVSMTSTPARPSAGGSDKHTQVGAYQSP</sequence>
<evidence type="ECO:0000313" key="2">
    <source>
        <dbReference type="Proteomes" id="UP001497680"/>
    </source>
</evidence>
<gene>
    <name evidence="1" type="ORF">F4821DRAFT_253506</name>
</gene>
<accession>A0ACC0DJ28</accession>